<keyword evidence="10" id="KW-1133">Transmembrane helix</keyword>
<dbReference type="PIRSF" id="PIRSF001093">
    <property type="entry name" value="B-hxosamndse_ab_euk"/>
    <property type="match status" value="1"/>
</dbReference>
<keyword evidence="5" id="KW-0325">Glycoprotein</keyword>
<protein>
    <recommendedName>
        <fullName evidence="7">Beta-hexosaminidase</fullName>
        <ecNumber evidence="7">3.2.1.52</ecNumber>
    </recommendedName>
</protein>
<name>A0A3S3NTI7_9ACAR</name>
<keyword evidence="3" id="KW-0732">Signal</keyword>
<evidence type="ECO:0000256" key="7">
    <source>
        <dbReference type="PIRNR" id="PIRNR001093"/>
    </source>
</evidence>
<dbReference type="PRINTS" id="PR00738">
    <property type="entry name" value="GLHYDRLASE20"/>
</dbReference>
<dbReference type="GO" id="GO:0030203">
    <property type="term" value="P:glycosaminoglycan metabolic process"/>
    <property type="evidence" value="ECO:0007669"/>
    <property type="project" value="TreeGrafter"/>
</dbReference>
<dbReference type="Gene3D" id="3.20.20.80">
    <property type="entry name" value="Glycosidases"/>
    <property type="match status" value="1"/>
</dbReference>
<evidence type="ECO:0000259" key="11">
    <source>
        <dbReference type="Pfam" id="PF00728"/>
    </source>
</evidence>
<evidence type="ECO:0000256" key="5">
    <source>
        <dbReference type="ARBA" id="ARBA00023180"/>
    </source>
</evidence>
<dbReference type="InterPro" id="IPR017853">
    <property type="entry name" value="GH"/>
</dbReference>
<proteinExistence type="inferred from homology"/>
<dbReference type="SUPFAM" id="SSF55545">
    <property type="entry name" value="beta-N-acetylhexosaminidase-like domain"/>
    <property type="match status" value="1"/>
</dbReference>
<comment type="caution">
    <text evidence="13">The sequence shown here is derived from an EMBL/GenBank/DDBJ whole genome shotgun (WGS) entry which is preliminary data.</text>
</comment>
<dbReference type="AlphaFoldDB" id="A0A3S3NTI7"/>
<sequence length="562" mass="66023">MPYMKRSLLLTRNTPERVELDTTIGPWPYPQRIEYYDDFYYINRETFRFKIVNNSQLFNCDILLNAISRYNDLIFNNFTLRNNLRLKELHSLEIYVKGGCEQWPRLDMDESYTLDLLQKNLLSSRSVWGALRGLETFSQLIDKNFIINKTYIEDFPRFAHRGLLVDTARHYMPMSILLRNLDAMAYNKLNVFHWHIVDDNSFPFVSKLFPQLSDKGAYNKHTHVYTPENVKTILEYARLRGIRVIVEFDTPGHTLAWGKGIKDLVLDCSSVSKQYSGLSLKGSGVLQVTKESTYDFLKKFFGEIAETFPDEYIHIGGDEVASECWTNNGQENLYQLYMKRFANIIKELRKKYIVWQEVFEEDLYMHPETIVQVWKSWTQPEEVTRMITERGFRVISSASWYLDMISYKKDWIDYYKYDPHTFYGNQTQKNLVIGGEACVWSEYIDETNFLSRTWPRASAVAERLWSSKHVADSEKASPRFDRFRCLMKERGIPAHPINGPGFCEHFVLPISDKWFSEKQQHNGVVFVYASKATLTSFLVVCGLLMILLLLVLRPTIKQLVRK</sequence>
<dbReference type="STRING" id="1965070.A0A3S3NTI7"/>
<evidence type="ECO:0000256" key="2">
    <source>
        <dbReference type="ARBA" id="ARBA00006285"/>
    </source>
</evidence>
<evidence type="ECO:0000256" key="9">
    <source>
        <dbReference type="PIRSR" id="PIRSR001093-2"/>
    </source>
</evidence>
<evidence type="ECO:0000256" key="8">
    <source>
        <dbReference type="PIRSR" id="PIRSR001093-1"/>
    </source>
</evidence>
<dbReference type="InterPro" id="IPR015883">
    <property type="entry name" value="Glyco_hydro_20_cat"/>
</dbReference>
<feature type="domain" description="Beta-hexosaminidase eukaryotic type N-terminal" evidence="12">
    <location>
        <begin position="26"/>
        <end position="140"/>
    </location>
</feature>
<dbReference type="EMBL" id="NCKU01002749">
    <property type="protein sequence ID" value="RWS08862.1"/>
    <property type="molecule type" value="Genomic_DNA"/>
</dbReference>
<evidence type="ECO:0000256" key="10">
    <source>
        <dbReference type="SAM" id="Phobius"/>
    </source>
</evidence>
<feature type="disulfide bond" evidence="9">
    <location>
        <begin position="268"/>
        <end position="324"/>
    </location>
</feature>
<dbReference type="InterPro" id="IPR025705">
    <property type="entry name" value="Beta_hexosaminidase_sua/sub"/>
</dbReference>
<evidence type="ECO:0000256" key="1">
    <source>
        <dbReference type="ARBA" id="ARBA00001231"/>
    </source>
</evidence>
<dbReference type="Pfam" id="PF14845">
    <property type="entry name" value="Glycohydro_20b2"/>
    <property type="match status" value="1"/>
</dbReference>
<feature type="disulfide bond" evidence="9">
    <location>
        <begin position="485"/>
        <end position="503"/>
    </location>
</feature>
<dbReference type="GO" id="GO:0006689">
    <property type="term" value="P:ganglioside catabolic process"/>
    <property type="evidence" value="ECO:0007669"/>
    <property type="project" value="TreeGrafter"/>
</dbReference>
<comment type="catalytic activity">
    <reaction evidence="1 7">
        <text>Hydrolysis of terminal non-reducing N-acetyl-D-hexosamine residues in N-acetyl-beta-D-hexosaminides.</text>
        <dbReference type="EC" id="3.2.1.52"/>
    </reaction>
</comment>
<dbReference type="Pfam" id="PF00728">
    <property type="entry name" value="Glyco_hydro_20"/>
    <property type="match status" value="1"/>
</dbReference>
<organism evidence="13 14">
    <name type="scientific">Dinothrombium tinctorium</name>
    <dbReference type="NCBI Taxonomy" id="1965070"/>
    <lineage>
        <taxon>Eukaryota</taxon>
        <taxon>Metazoa</taxon>
        <taxon>Ecdysozoa</taxon>
        <taxon>Arthropoda</taxon>
        <taxon>Chelicerata</taxon>
        <taxon>Arachnida</taxon>
        <taxon>Acari</taxon>
        <taxon>Acariformes</taxon>
        <taxon>Trombidiformes</taxon>
        <taxon>Prostigmata</taxon>
        <taxon>Anystina</taxon>
        <taxon>Parasitengona</taxon>
        <taxon>Trombidioidea</taxon>
        <taxon>Trombidiidae</taxon>
        <taxon>Dinothrombium</taxon>
    </lineage>
</organism>
<accession>A0A3S3NTI7</accession>
<keyword evidence="10" id="KW-0472">Membrane</keyword>
<keyword evidence="6 7" id="KW-0326">Glycosidase</keyword>
<dbReference type="GO" id="GO:0016020">
    <property type="term" value="C:membrane"/>
    <property type="evidence" value="ECO:0007669"/>
    <property type="project" value="TreeGrafter"/>
</dbReference>
<evidence type="ECO:0000259" key="12">
    <source>
        <dbReference type="Pfam" id="PF14845"/>
    </source>
</evidence>
<dbReference type="SUPFAM" id="SSF51445">
    <property type="entry name" value="(Trans)glycosidases"/>
    <property type="match status" value="1"/>
</dbReference>
<comment type="similarity">
    <text evidence="2 7">Belongs to the glycosyl hydrolase 20 family.</text>
</comment>
<dbReference type="OrthoDB" id="428480at2759"/>
<evidence type="ECO:0000256" key="6">
    <source>
        <dbReference type="ARBA" id="ARBA00023295"/>
    </source>
</evidence>
<feature type="disulfide bond" evidence="9">
    <location>
        <begin position="60"/>
        <end position="100"/>
    </location>
</feature>
<dbReference type="FunFam" id="3.20.20.80:FF:000063">
    <property type="entry name" value="Beta-hexosaminidase"/>
    <property type="match status" value="1"/>
</dbReference>
<dbReference type="PANTHER" id="PTHR22600">
    <property type="entry name" value="BETA-HEXOSAMINIDASE"/>
    <property type="match status" value="1"/>
</dbReference>
<dbReference type="EC" id="3.2.1.52" evidence="7"/>
<dbReference type="InterPro" id="IPR029018">
    <property type="entry name" value="Hex-like_dom2"/>
</dbReference>
<keyword evidence="9" id="KW-1015">Disulfide bond</keyword>
<keyword evidence="10" id="KW-0812">Transmembrane</keyword>
<dbReference type="GO" id="GO:0005764">
    <property type="term" value="C:lysosome"/>
    <property type="evidence" value="ECO:0007669"/>
    <property type="project" value="TreeGrafter"/>
</dbReference>
<dbReference type="CDD" id="cd06562">
    <property type="entry name" value="GH20_HexA_HexB-like"/>
    <property type="match status" value="1"/>
</dbReference>
<feature type="domain" description="Glycoside hydrolase family 20 catalytic" evidence="11">
    <location>
        <begin position="158"/>
        <end position="467"/>
    </location>
</feature>
<evidence type="ECO:0000256" key="3">
    <source>
        <dbReference type="ARBA" id="ARBA00022729"/>
    </source>
</evidence>
<gene>
    <name evidence="13" type="ORF">B4U79_15580</name>
</gene>
<dbReference type="InterPro" id="IPR029019">
    <property type="entry name" value="HEX_eukaryotic_N"/>
</dbReference>
<dbReference type="PANTHER" id="PTHR22600:SF21">
    <property type="entry name" value="BETA-HEXOSAMINIDASE A"/>
    <property type="match status" value="1"/>
</dbReference>
<evidence type="ECO:0000313" key="13">
    <source>
        <dbReference type="EMBL" id="RWS08862.1"/>
    </source>
</evidence>
<feature type="transmembrane region" description="Helical" evidence="10">
    <location>
        <begin position="534"/>
        <end position="552"/>
    </location>
</feature>
<dbReference type="Proteomes" id="UP000285301">
    <property type="component" value="Unassembled WGS sequence"/>
</dbReference>
<feature type="active site" description="Proton donor" evidence="8">
    <location>
        <position position="319"/>
    </location>
</feature>
<dbReference type="Gene3D" id="3.30.379.10">
    <property type="entry name" value="Chitobiase/beta-hexosaminidase domain 2-like"/>
    <property type="match status" value="1"/>
</dbReference>
<dbReference type="GO" id="GO:0004563">
    <property type="term" value="F:beta-N-acetylhexosaminidase activity"/>
    <property type="evidence" value="ECO:0007669"/>
    <property type="project" value="UniProtKB-EC"/>
</dbReference>
<evidence type="ECO:0000313" key="14">
    <source>
        <dbReference type="Proteomes" id="UP000285301"/>
    </source>
</evidence>
<dbReference type="GO" id="GO:0005975">
    <property type="term" value="P:carbohydrate metabolic process"/>
    <property type="evidence" value="ECO:0007669"/>
    <property type="project" value="InterPro"/>
</dbReference>
<keyword evidence="4 7" id="KW-0378">Hydrolase</keyword>
<keyword evidence="14" id="KW-1185">Reference proteome</keyword>
<reference evidence="13 14" key="1">
    <citation type="journal article" date="2018" name="Gigascience">
        <title>Genomes of trombidid mites reveal novel predicted allergens and laterally-transferred genes associated with secondary metabolism.</title>
        <authorList>
            <person name="Dong X."/>
            <person name="Chaisiri K."/>
            <person name="Xia D."/>
            <person name="Armstrong S.D."/>
            <person name="Fang Y."/>
            <person name="Donnelly M.J."/>
            <person name="Kadowaki T."/>
            <person name="McGarry J.W."/>
            <person name="Darby A.C."/>
            <person name="Makepeace B.L."/>
        </authorList>
    </citation>
    <scope>NUCLEOTIDE SEQUENCE [LARGE SCALE GENOMIC DNA]</scope>
    <source>
        <strain evidence="13">UoL-WK</strain>
    </source>
</reference>
<evidence type="ECO:0000256" key="4">
    <source>
        <dbReference type="ARBA" id="ARBA00022801"/>
    </source>
</evidence>